<dbReference type="Proteomes" id="UP000479691">
    <property type="component" value="Unassembled WGS sequence"/>
</dbReference>
<protein>
    <recommendedName>
        <fullName evidence="8">Actin-like ATPase domain-containing protein</fullName>
    </recommendedName>
</protein>
<evidence type="ECO:0000313" key="5">
    <source>
        <dbReference type="EMBL" id="KAF3222357.1"/>
    </source>
</evidence>
<evidence type="ECO:0000256" key="2">
    <source>
        <dbReference type="ARBA" id="ARBA00022840"/>
    </source>
</evidence>
<organism evidence="3 6">
    <name type="scientific">Orbilia oligospora</name>
    <name type="common">Nematode-trapping fungus</name>
    <name type="synonym">Arthrobotrys oligospora</name>
    <dbReference type="NCBI Taxonomy" id="2813651"/>
    <lineage>
        <taxon>Eukaryota</taxon>
        <taxon>Fungi</taxon>
        <taxon>Dikarya</taxon>
        <taxon>Ascomycota</taxon>
        <taxon>Pezizomycotina</taxon>
        <taxon>Orbiliomycetes</taxon>
        <taxon>Orbiliales</taxon>
        <taxon>Orbiliaceae</taxon>
        <taxon>Orbilia</taxon>
    </lineage>
</organism>
<dbReference type="InterPro" id="IPR043129">
    <property type="entry name" value="ATPase_NBD"/>
</dbReference>
<dbReference type="GO" id="GO:0005524">
    <property type="term" value="F:ATP binding"/>
    <property type="evidence" value="ECO:0007669"/>
    <property type="project" value="UniProtKB-KW"/>
</dbReference>
<dbReference type="PANTHER" id="PTHR14187:SF5">
    <property type="entry name" value="HEAT SHOCK 70 KDA PROTEIN 12A"/>
    <property type="match status" value="1"/>
</dbReference>
<dbReference type="Gene3D" id="3.30.420.40">
    <property type="match status" value="1"/>
</dbReference>
<dbReference type="Pfam" id="PF00012">
    <property type="entry name" value="HSP70"/>
    <property type="match status" value="1"/>
</dbReference>
<reference evidence="6 7" key="1">
    <citation type="submission" date="2019-06" db="EMBL/GenBank/DDBJ databases">
        <authorList>
            <person name="Palmer J.M."/>
        </authorList>
    </citation>
    <scope>NUCLEOTIDE SEQUENCE [LARGE SCALE GENOMIC DNA]</scope>
    <source>
        <strain evidence="4 7">TWF191</strain>
        <strain evidence="5">TWF679</strain>
        <strain evidence="3 6">TWF788</strain>
    </source>
</reference>
<gene>
    <name evidence="4" type="ORF">TWF191_010168</name>
    <name evidence="5" type="ORF">TWF679_005835</name>
    <name evidence="3" type="ORF">TWF788_002917</name>
</gene>
<dbReference type="OrthoDB" id="2963168at2759"/>
<dbReference type="EMBL" id="WIWT01000003">
    <property type="protein sequence ID" value="KAF3222357.1"/>
    <property type="molecule type" value="Genomic_DNA"/>
</dbReference>
<evidence type="ECO:0000313" key="6">
    <source>
        <dbReference type="Proteomes" id="UP000479691"/>
    </source>
</evidence>
<dbReference type="EMBL" id="WIPF01000079">
    <property type="protein sequence ID" value="KAF3213126.1"/>
    <property type="molecule type" value="Genomic_DNA"/>
</dbReference>
<evidence type="ECO:0000313" key="3">
    <source>
        <dbReference type="EMBL" id="KAF3186691.1"/>
    </source>
</evidence>
<dbReference type="EMBL" id="JAABOE010000016">
    <property type="protein sequence ID" value="KAF3186691.1"/>
    <property type="molecule type" value="Genomic_DNA"/>
</dbReference>
<dbReference type="SUPFAM" id="SSF53067">
    <property type="entry name" value="Actin-like ATPase domain"/>
    <property type="match status" value="2"/>
</dbReference>
<dbReference type="AlphaFoldDB" id="A0A6G1MEL1"/>
<dbReference type="Proteomes" id="UP000483672">
    <property type="component" value="Unassembled WGS sequence"/>
</dbReference>
<evidence type="ECO:0008006" key="8">
    <source>
        <dbReference type="Google" id="ProtNLM"/>
    </source>
</evidence>
<evidence type="ECO:0000313" key="4">
    <source>
        <dbReference type="EMBL" id="KAF3213126.1"/>
    </source>
</evidence>
<accession>A0A6G1MEL1</accession>
<evidence type="ECO:0000256" key="1">
    <source>
        <dbReference type="ARBA" id="ARBA00022741"/>
    </source>
</evidence>
<dbReference type="GO" id="GO:0140662">
    <property type="term" value="F:ATP-dependent protein folding chaperone"/>
    <property type="evidence" value="ECO:0007669"/>
    <property type="project" value="InterPro"/>
</dbReference>
<dbReference type="Proteomes" id="UP000614610">
    <property type="component" value="Unassembled WGS sequence"/>
</dbReference>
<dbReference type="InterPro" id="IPR013126">
    <property type="entry name" value="Hsp_70_fam"/>
</dbReference>
<proteinExistence type="predicted"/>
<dbReference type="PRINTS" id="PR00301">
    <property type="entry name" value="HEATSHOCK70"/>
</dbReference>
<keyword evidence="2" id="KW-0067">ATP-binding</keyword>
<name>A0A6G1MEL1_ORBOL</name>
<dbReference type="PANTHER" id="PTHR14187">
    <property type="entry name" value="ALPHA KINASE/ELONGATION FACTOR 2 KINASE"/>
    <property type="match status" value="1"/>
</dbReference>
<evidence type="ECO:0000313" key="7">
    <source>
        <dbReference type="Proteomes" id="UP000483672"/>
    </source>
</evidence>
<keyword evidence="1" id="KW-0547">Nucleotide-binding</keyword>
<dbReference type="CDD" id="cd10170">
    <property type="entry name" value="ASKHA_NBD_HSP70"/>
    <property type="match status" value="1"/>
</dbReference>
<comment type="caution">
    <text evidence="3">The sequence shown here is derived from an EMBL/GenBank/DDBJ whole genome shotgun (WGS) entry which is preliminary data.</text>
</comment>
<sequence length="563" mass="63024">MAKRAEIVIGIDFGTTFSGLSWAVNLGEKKVSVVNSWETLTSFRPTNDKVPTQISYTGNEPTSYGYTANKKPFKWFKVLLQQGHYSEGVKDVRAAQDSLSEVSKSIDEVVSDYLRWLWGRGKEDISRKQGSNFEEEYECRVVLTVPAVWSPVAKDRTLKAAKKAGLPSNIKLVTEPEAAALATLKEVSSEGRLNVGDVFIVCDAGGGTVDLISYMVTQASPLQIRECGVGEGGLCGSIFLDLAFENFIKTKVGELKYNSIQERHKKKMLDEFENQIKWNFEGDAKRLYSVELRGAGDDQEEDEDLIEVEGGTICSIFDDVCGRIDTLVENQMEQIKAEGRNTKAILLVGGFGSSRYLYSRLNKIYKGQGISVLQSKDSWSAVCRGATMWGLEHSFIVSRNARYSYGSALRTKFIDGEHEENDRVWDASCGVHRASDQMVWVLKRGEEIRNGRVVGWKGFTPILERKLMSTKTHSFTRTLYYSEQKTAPRRRLDGAIPLATISFEIDSAKILKLKRRKGADGNTWIDVHSNAEIKLHNADLGFNIFFEGESVGYTQVEYKEDSG</sequence>